<name>A0A3G3LYW2_9CAUD</name>
<dbReference type="GeneID" id="77953024"/>
<gene>
    <name evidence="1" type="primary">88</name>
    <name evidence="1" type="ORF">PBI_CANTARE_88</name>
</gene>
<dbReference type="KEGG" id="vg:77953024"/>
<keyword evidence="2" id="KW-1185">Reference proteome</keyword>
<reference evidence="1 2" key="1">
    <citation type="submission" date="2018-10" db="EMBL/GenBank/DDBJ databases">
        <authorList>
            <person name="Zack K."/>
            <person name="Garlena R.A."/>
            <person name="Russell D.A."/>
            <person name="Pope W.H."/>
            <person name="Jacobs-Sera D."/>
            <person name="Hatfull G.F."/>
        </authorList>
    </citation>
    <scope>NUCLEOTIDE SEQUENCE [LARGE SCALE GENOMIC DNA]</scope>
</reference>
<evidence type="ECO:0000313" key="1">
    <source>
        <dbReference type="EMBL" id="AYQ99308.1"/>
    </source>
</evidence>
<accession>A0A3G3LYW2</accession>
<dbReference type="EMBL" id="MK016493">
    <property type="protein sequence ID" value="AYQ99308.1"/>
    <property type="molecule type" value="Genomic_DNA"/>
</dbReference>
<dbReference type="RefSeq" id="YP_010676663.1">
    <property type="nucleotide sequence ID" value="NC_071014.1"/>
</dbReference>
<proteinExistence type="predicted"/>
<organism evidence="1 2">
    <name type="scientific">Brevibacterium phage Cantare</name>
    <dbReference type="NCBI Taxonomy" id="2338395"/>
    <lineage>
        <taxon>Viruses</taxon>
        <taxon>Duplodnaviria</taxon>
        <taxon>Heunggongvirae</taxon>
        <taxon>Uroviricota</taxon>
        <taxon>Caudoviricetes</taxon>
        <taxon>Cantarevirus</taxon>
        <taxon>Cantarevirus cantare</taxon>
    </lineage>
</organism>
<evidence type="ECO:0000313" key="2">
    <source>
        <dbReference type="Proteomes" id="UP000279277"/>
    </source>
</evidence>
<dbReference type="Proteomes" id="UP000279277">
    <property type="component" value="Segment"/>
</dbReference>
<sequence>MEKHTEDHLINSLKANETDPMKYSVGKFDIDIVDGNVVIDLSENVGFAVSPETAEKIGGRLIAKSYEARGKTVHQVLAF</sequence>
<protein>
    <submittedName>
        <fullName evidence="1">Uncharacterized protein</fullName>
    </submittedName>
</protein>